<dbReference type="STRING" id="1037660.A0A066WFR7"/>
<evidence type="ECO:0000256" key="1">
    <source>
        <dbReference type="ARBA" id="ARBA00004370"/>
    </source>
</evidence>
<dbReference type="OMA" id="WYSRDVA"/>
<dbReference type="PANTHER" id="PTHR23427:SF2">
    <property type="entry name" value="SURFEIT LOCUS PROTEIN 1"/>
    <property type="match status" value="1"/>
</dbReference>
<accession>A0A066WFR7</accession>
<keyword evidence="2 5" id="KW-0812">Transmembrane</keyword>
<evidence type="ECO:0000256" key="5">
    <source>
        <dbReference type="RuleBase" id="RU363076"/>
    </source>
</evidence>
<reference evidence="6 7" key="1">
    <citation type="submission" date="2014-05" db="EMBL/GenBank/DDBJ databases">
        <title>Draft genome sequence of a rare smut relative, Tilletiaria anomala UBC 951.</title>
        <authorList>
            <consortium name="DOE Joint Genome Institute"/>
            <person name="Toome M."/>
            <person name="Kuo A."/>
            <person name="Henrissat B."/>
            <person name="Lipzen A."/>
            <person name="Tritt A."/>
            <person name="Yoshinaga Y."/>
            <person name="Zane M."/>
            <person name="Barry K."/>
            <person name="Grigoriev I.V."/>
            <person name="Spatafora J.W."/>
            <person name="Aimea M.C."/>
        </authorList>
    </citation>
    <scope>NUCLEOTIDE SEQUENCE [LARGE SCALE GENOMIC DNA]</scope>
    <source>
        <strain evidence="6 7">UBC 951</strain>
    </source>
</reference>
<organism evidence="6 7">
    <name type="scientific">Tilletiaria anomala (strain ATCC 24038 / CBS 436.72 / UBC 951)</name>
    <dbReference type="NCBI Taxonomy" id="1037660"/>
    <lineage>
        <taxon>Eukaryota</taxon>
        <taxon>Fungi</taxon>
        <taxon>Dikarya</taxon>
        <taxon>Basidiomycota</taxon>
        <taxon>Ustilaginomycotina</taxon>
        <taxon>Exobasidiomycetes</taxon>
        <taxon>Georgefischeriales</taxon>
        <taxon>Tilletiariaceae</taxon>
        <taxon>Tilletiaria</taxon>
    </lineage>
</organism>
<keyword evidence="5" id="KW-0999">Mitochondrion inner membrane</keyword>
<dbReference type="CDD" id="cd06662">
    <property type="entry name" value="SURF1"/>
    <property type="match status" value="1"/>
</dbReference>
<dbReference type="HOGENOM" id="CLU_047737_3_1_1"/>
<comment type="subcellular location">
    <subcellularLocation>
        <location evidence="1">Membrane</location>
    </subcellularLocation>
    <subcellularLocation>
        <location evidence="5">Mitochondrion inner membrane</location>
        <topology evidence="5">Multi-pass membrane protein</topology>
    </subcellularLocation>
</comment>
<feature type="transmembrane region" description="Helical" evidence="5">
    <location>
        <begin position="246"/>
        <end position="267"/>
    </location>
</feature>
<dbReference type="EMBL" id="JMSN01000021">
    <property type="protein sequence ID" value="KDN49600.1"/>
    <property type="molecule type" value="Genomic_DNA"/>
</dbReference>
<keyword evidence="5" id="KW-0496">Mitochondrion</keyword>
<dbReference type="AlphaFoldDB" id="A0A066WFR7"/>
<evidence type="ECO:0000313" key="6">
    <source>
        <dbReference type="EMBL" id="KDN49600.1"/>
    </source>
</evidence>
<dbReference type="RefSeq" id="XP_013244386.1">
    <property type="nucleotide sequence ID" value="XM_013388932.1"/>
</dbReference>
<feature type="transmembrane region" description="Helical" evidence="5">
    <location>
        <begin position="20"/>
        <end position="40"/>
    </location>
</feature>
<gene>
    <name evidence="6" type="ORF">K437DRAFT_290320</name>
</gene>
<evidence type="ECO:0000256" key="3">
    <source>
        <dbReference type="ARBA" id="ARBA00022989"/>
    </source>
</evidence>
<evidence type="ECO:0000256" key="4">
    <source>
        <dbReference type="ARBA" id="ARBA00023136"/>
    </source>
</evidence>
<comment type="caution">
    <text evidence="6">The sequence shown here is derived from an EMBL/GenBank/DDBJ whole genome shotgun (WGS) entry which is preliminary data.</text>
</comment>
<dbReference type="InterPro" id="IPR045214">
    <property type="entry name" value="Surf1/Surf4"/>
</dbReference>
<keyword evidence="7" id="KW-1185">Reference proteome</keyword>
<dbReference type="PANTHER" id="PTHR23427">
    <property type="entry name" value="SURFEIT LOCUS PROTEIN"/>
    <property type="match status" value="1"/>
</dbReference>
<name>A0A066WFR7_TILAU</name>
<dbReference type="Proteomes" id="UP000027361">
    <property type="component" value="Unassembled WGS sequence"/>
</dbReference>
<comment type="function">
    <text evidence="5">Probably involved in the biogenesis of the COX complex.</text>
</comment>
<dbReference type="GO" id="GO:0033617">
    <property type="term" value="P:mitochondrial respiratory chain complex IV assembly"/>
    <property type="evidence" value="ECO:0007669"/>
    <property type="project" value="TreeGrafter"/>
</dbReference>
<dbReference type="PROSITE" id="PS50895">
    <property type="entry name" value="SURF1"/>
    <property type="match status" value="1"/>
</dbReference>
<protein>
    <recommendedName>
        <fullName evidence="5">SURF1-like protein</fullName>
    </recommendedName>
</protein>
<proteinExistence type="inferred from homology"/>
<dbReference type="InParanoid" id="A0A066WFR7"/>
<comment type="similarity">
    <text evidence="5">Belongs to the SURF1 family.</text>
</comment>
<evidence type="ECO:0000313" key="7">
    <source>
        <dbReference type="Proteomes" id="UP000027361"/>
    </source>
</evidence>
<keyword evidence="3 5" id="KW-1133">Transmembrane helix</keyword>
<dbReference type="GeneID" id="25267022"/>
<sequence length="271" mass="30287">MTRSILPPTVVNRHGRAAVQSPTTLVLGFIPVFTFGLGYWQIKRLKWKLSLIEELEDKLQMEPMRLPRKVNLGALDDFAFRLVEVDGQFDYSRPIFVGPRVREGALGYHLVLPLVRPEGHGDALLVNRGFVAETQLEGTGSNRRLKNMPTEKDVQKQTKVLALLPRVYPPNAFTPPNKPEKNEWFHANANEMASFYTGQQQQPEQVVIPVYLEEIFAGNAGEAAARISAGAPVGRAPTIELRNQHAVYAATWFSLSAATSVMFGLLVRRAR</sequence>
<dbReference type="FunCoup" id="A0A066WFR7">
    <property type="interactions" value="305"/>
</dbReference>
<dbReference type="InterPro" id="IPR002994">
    <property type="entry name" value="Surf1/Shy1"/>
</dbReference>
<dbReference type="Pfam" id="PF02104">
    <property type="entry name" value="SURF1"/>
    <property type="match status" value="1"/>
</dbReference>
<evidence type="ECO:0000256" key="2">
    <source>
        <dbReference type="ARBA" id="ARBA00022692"/>
    </source>
</evidence>
<dbReference type="OrthoDB" id="10040024at2759"/>
<keyword evidence="4 5" id="KW-0472">Membrane</keyword>
<dbReference type="GO" id="GO:0005743">
    <property type="term" value="C:mitochondrial inner membrane"/>
    <property type="evidence" value="ECO:0007669"/>
    <property type="project" value="UniProtKB-SubCell"/>
</dbReference>